<evidence type="ECO:0000256" key="1">
    <source>
        <dbReference type="ARBA" id="ARBA00001668"/>
    </source>
</evidence>
<proteinExistence type="inferred from homology"/>
<dbReference type="AlphaFoldDB" id="F9DW03"/>
<evidence type="ECO:0000256" key="3">
    <source>
        <dbReference type="ARBA" id="ARBA00009409"/>
    </source>
</evidence>
<dbReference type="PANTHER" id="PTHR22993:SF9">
    <property type="entry name" value="FORMAMIDOPYRIMIDINE-DNA GLYCOSYLASE"/>
    <property type="match status" value="1"/>
</dbReference>
<accession>F9DW03</accession>
<keyword evidence="11" id="KW-0234">DNA repair</keyword>
<evidence type="ECO:0000256" key="10">
    <source>
        <dbReference type="ARBA" id="ARBA00023125"/>
    </source>
</evidence>
<comment type="catalytic activity">
    <reaction evidence="15">
        <text>2'-deoxyribonucleotide-(2'-deoxyribose 5'-phosphate)-2'-deoxyribonucleotide-DNA = a 3'-end 2'-deoxyribonucleotide-(2,3-dehydro-2,3-deoxyribose 5'-phosphate)-DNA + a 5'-end 5'-phospho-2'-deoxyribonucleoside-DNA + H(+)</text>
        <dbReference type="Rhea" id="RHEA:66592"/>
        <dbReference type="Rhea" id="RHEA-COMP:13180"/>
        <dbReference type="Rhea" id="RHEA-COMP:16897"/>
        <dbReference type="Rhea" id="RHEA-COMP:17067"/>
        <dbReference type="ChEBI" id="CHEBI:15378"/>
        <dbReference type="ChEBI" id="CHEBI:136412"/>
        <dbReference type="ChEBI" id="CHEBI:157695"/>
        <dbReference type="ChEBI" id="CHEBI:167181"/>
        <dbReference type="EC" id="4.2.99.18"/>
    </reaction>
</comment>
<dbReference type="Gene3D" id="3.20.190.10">
    <property type="entry name" value="MutM-like, N-terminal"/>
    <property type="match status" value="1"/>
</dbReference>
<keyword evidence="5" id="KW-0479">Metal-binding</keyword>
<evidence type="ECO:0000256" key="5">
    <source>
        <dbReference type="ARBA" id="ARBA00022723"/>
    </source>
</evidence>
<evidence type="ECO:0000256" key="15">
    <source>
        <dbReference type="ARBA" id="ARBA00044632"/>
    </source>
</evidence>
<dbReference type="PROSITE" id="PS51068">
    <property type="entry name" value="FPG_CAT"/>
    <property type="match status" value="1"/>
</dbReference>
<dbReference type="eggNOG" id="COG0266">
    <property type="taxonomic scope" value="Bacteria"/>
</dbReference>
<evidence type="ECO:0000313" key="20">
    <source>
        <dbReference type="Proteomes" id="UP000005316"/>
    </source>
</evidence>
<dbReference type="Pfam" id="PF06831">
    <property type="entry name" value="H2TH"/>
    <property type="match status" value="1"/>
</dbReference>
<dbReference type="EC" id="3.2.2.23" evidence="19"/>
<dbReference type="GO" id="GO:0003690">
    <property type="term" value="F:double-stranded DNA binding"/>
    <property type="evidence" value="ECO:0007669"/>
    <property type="project" value="UniProtKB-ARBA"/>
</dbReference>
<comment type="cofactor">
    <cofactor evidence="2">
        <name>Zn(2+)</name>
        <dbReference type="ChEBI" id="CHEBI:29105"/>
    </cofactor>
</comment>
<dbReference type="InterPro" id="IPR015886">
    <property type="entry name" value="H2TH_FPG"/>
</dbReference>
<feature type="domain" description="FPG-type" evidence="17">
    <location>
        <begin position="271"/>
        <end position="303"/>
    </location>
</feature>
<dbReference type="EMBL" id="AFPZ01000096">
    <property type="protein sequence ID" value="EGQ22292.1"/>
    <property type="molecule type" value="Genomic_DNA"/>
</dbReference>
<dbReference type="SUPFAM" id="SSF81624">
    <property type="entry name" value="N-terminal domain of MutM-like DNA repair proteins"/>
    <property type="match status" value="1"/>
</dbReference>
<comment type="subunit">
    <text evidence="4">Monomer.</text>
</comment>
<dbReference type="SUPFAM" id="SSF57716">
    <property type="entry name" value="Glucocorticoid receptor-like (DNA-binding domain)"/>
    <property type="match status" value="1"/>
</dbReference>
<comment type="caution">
    <text evidence="19">The sequence shown here is derived from an EMBL/GenBank/DDBJ whole genome shotgun (WGS) entry which is preliminary data.</text>
</comment>
<dbReference type="STRING" id="759851.SAMN04244570_1190"/>
<keyword evidence="9" id="KW-0862">Zinc</keyword>
<dbReference type="GO" id="GO:0006284">
    <property type="term" value="P:base-excision repair"/>
    <property type="evidence" value="ECO:0007669"/>
    <property type="project" value="InterPro"/>
</dbReference>
<feature type="domain" description="Formamidopyrimidine-DNA glycosylase catalytic" evidence="18">
    <location>
        <begin position="15"/>
        <end position="146"/>
    </location>
</feature>
<dbReference type="SUPFAM" id="SSF46946">
    <property type="entry name" value="S13-like H2TH domain"/>
    <property type="match status" value="1"/>
</dbReference>
<dbReference type="InterPro" id="IPR010979">
    <property type="entry name" value="Ribosomal_uS13-like_H2TH"/>
</dbReference>
<evidence type="ECO:0000256" key="11">
    <source>
        <dbReference type="ARBA" id="ARBA00023204"/>
    </source>
</evidence>
<dbReference type="GO" id="GO:0034039">
    <property type="term" value="F:8-oxo-7,8-dihydroguanine DNA N-glycosylase activity"/>
    <property type="evidence" value="ECO:0007669"/>
    <property type="project" value="TreeGrafter"/>
</dbReference>
<dbReference type="HOGENOM" id="CLU_038423_1_0_9"/>
<evidence type="ECO:0000256" key="7">
    <source>
        <dbReference type="ARBA" id="ARBA00022771"/>
    </source>
</evidence>
<comment type="similarity">
    <text evidence="3">Belongs to the FPG family.</text>
</comment>
<dbReference type="PROSITE" id="PS51066">
    <property type="entry name" value="ZF_FPG_2"/>
    <property type="match status" value="1"/>
</dbReference>
<dbReference type="GO" id="GO:0003684">
    <property type="term" value="F:damaged DNA binding"/>
    <property type="evidence" value="ECO:0007669"/>
    <property type="project" value="InterPro"/>
</dbReference>
<keyword evidence="8 19" id="KW-0378">Hydrolase</keyword>
<evidence type="ECO:0000313" key="19">
    <source>
        <dbReference type="EMBL" id="EGQ22292.1"/>
    </source>
</evidence>
<keyword evidence="13" id="KW-0511">Multifunctional enzyme</keyword>
<dbReference type="PANTHER" id="PTHR22993">
    <property type="entry name" value="FORMAMIDOPYRIMIDINE-DNA GLYCOSYLASE"/>
    <property type="match status" value="1"/>
</dbReference>
<dbReference type="SMART" id="SM00898">
    <property type="entry name" value="Fapy_DNA_glyco"/>
    <property type="match status" value="1"/>
</dbReference>
<dbReference type="GO" id="GO:0008270">
    <property type="term" value="F:zinc ion binding"/>
    <property type="evidence" value="ECO:0007669"/>
    <property type="project" value="UniProtKB-KW"/>
</dbReference>
<evidence type="ECO:0000259" key="18">
    <source>
        <dbReference type="PROSITE" id="PS51068"/>
    </source>
</evidence>
<evidence type="ECO:0000256" key="6">
    <source>
        <dbReference type="ARBA" id="ARBA00022763"/>
    </source>
</evidence>
<evidence type="ECO:0000256" key="4">
    <source>
        <dbReference type="ARBA" id="ARBA00011245"/>
    </source>
</evidence>
<keyword evidence="12" id="KW-0456">Lyase</keyword>
<sequence>MASPGTKRSERIYMPELPEVEGVVRDLAPLVEGRTIKGLSVSDTVVTSKLAGKETIIKGKTVEDFLQDMELMHIQKIVRRSKYIYFHLKKQEQSYLLVSHLGMTGAWFVVDSLNGIAEEKFRKHAHIFLEMEDGGLLIYSDIRRFGEMRLLQSEEDFPPLLDMAPEPFSEEALDHFLEMAEFTKYKSKAIKEVIMDGKVISGCGNIYATEALFHMNIHPARAAKRISRKRKILLFNEIVRVLQESIDAGGSTISDYRSVNGNAGTMQNRLHMYGKKVCSTCETPTKSKQIAGRTSVYCPACQK</sequence>
<gene>
    <name evidence="19" type="primary">fpg</name>
    <name evidence="19" type="ORF">HMPREF9372_2984</name>
</gene>
<evidence type="ECO:0000256" key="16">
    <source>
        <dbReference type="PROSITE-ProRule" id="PRU00391"/>
    </source>
</evidence>
<dbReference type="Pfam" id="PF01149">
    <property type="entry name" value="Fapy_DNA_glyco"/>
    <property type="match status" value="1"/>
</dbReference>
<dbReference type="CDD" id="cd08966">
    <property type="entry name" value="EcFpg-like_N"/>
    <property type="match status" value="1"/>
</dbReference>
<evidence type="ECO:0000256" key="14">
    <source>
        <dbReference type="ARBA" id="ARBA00023295"/>
    </source>
</evidence>
<evidence type="ECO:0000256" key="12">
    <source>
        <dbReference type="ARBA" id="ARBA00023239"/>
    </source>
</evidence>
<organism evidence="19 20">
    <name type="scientific">Sporosarcina newyorkensis 2681</name>
    <dbReference type="NCBI Taxonomy" id="1027292"/>
    <lineage>
        <taxon>Bacteria</taxon>
        <taxon>Bacillati</taxon>
        <taxon>Bacillota</taxon>
        <taxon>Bacilli</taxon>
        <taxon>Bacillales</taxon>
        <taxon>Caryophanaceae</taxon>
        <taxon>Sporosarcina</taxon>
    </lineage>
</organism>
<evidence type="ECO:0000259" key="17">
    <source>
        <dbReference type="PROSITE" id="PS51066"/>
    </source>
</evidence>
<dbReference type="InterPro" id="IPR020629">
    <property type="entry name" value="FPG_Glyclase"/>
</dbReference>
<dbReference type="InterPro" id="IPR000214">
    <property type="entry name" value="Znf_DNA_glyclase/AP_lyase"/>
</dbReference>
<dbReference type="NCBIfam" id="NF002211">
    <property type="entry name" value="PRK01103.1"/>
    <property type="match status" value="1"/>
</dbReference>
<reference evidence="19 20" key="1">
    <citation type="submission" date="2011-04" db="EMBL/GenBank/DDBJ databases">
        <authorList>
            <person name="Muzny D."/>
            <person name="Qin X."/>
            <person name="Deng J."/>
            <person name="Jiang H."/>
            <person name="Liu Y."/>
            <person name="Qu J."/>
            <person name="Song X.-Z."/>
            <person name="Zhang L."/>
            <person name="Thornton R."/>
            <person name="Coyle M."/>
            <person name="Francisco L."/>
            <person name="Jackson L."/>
            <person name="Javaid M."/>
            <person name="Korchina V."/>
            <person name="Kovar C."/>
            <person name="Mata R."/>
            <person name="Mathew T."/>
            <person name="Ngo R."/>
            <person name="Nguyen L."/>
            <person name="Nguyen N."/>
            <person name="Okwuonu G."/>
            <person name="Ongeri F."/>
            <person name="Pham C."/>
            <person name="Simmons D."/>
            <person name="Wilczek-Boney K."/>
            <person name="Hale W."/>
            <person name="Jakkamsetti A."/>
            <person name="Pham P."/>
            <person name="Ruth R."/>
            <person name="San Lucas F."/>
            <person name="Warren J."/>
            <person name="Zhang J."/>
            <person name="Zhao Z."/>
            <person name="Zhou C."/>
            <person name="Zhu D."/>
            <person name="Lee S."/>
            <person name="Bess C."/>
            <person name="Blankenburg K."/>
            <person name="Forbes L."/>
            <person name="Fu Q."/>
            <person name="Gubbala S."/>
            <person name="Hirani K."/>
            <person name="Jayaseelan J.C."/>
            <person name="Lara F."/>
            <person name="Munidasa M."/>
            <person name="Palculict T."/>
            <person name="Patil S."/>
            <person name="Pu L.-L."/>
            <person name="Saada N."/>
            <person name="Tang L."/>
            <person name="Weissenberger G."/>
            <person name="Zhu Y."/>
            <person name="Hemphill L."/>
            <person name="Shang Y."/>
            <person name="Youmans B."/>
            <person name="Ayvaz T."/>
            <person name="Ross M."/>
            <person name="Santibanez J."/>
            <person name="Aqrawi P."/>
            <person name="Gross S."/>
            <person name="Joshi V."/>
            <person name="Fowler G."/>
            <person name="Nazareth L."/>
            <person name="Reid J."/>
            <person name="Worley K."/>
            <person name="Petrosino J."/>
            <person name="Highlander S."/>
            <person name="Gibbs R."/>
        </authorList>
    </citation>
    <scope>NUCLEOTIDE SEQUENCE [LARGE SCALE GENOMIC DNA]</scope>
    <source>
        <strain evidence="19 20">2681</strain>
    </source>
</reference>
<evidence type="ECO:0000256" key="9">
    <source>
        <dbReference type="ARBA" id="ARBA00022833"/>
    </source>
</evidence>
<keyword evidence="7 16" id="KW-0863">Zinc-finger</keyword>
<dbReference type="InterPro" id="IPR012319">
    <property type="entry name" value="FPG_cat"/>
</dbReference>
<keyword evidence="6" id="KW-0227">DNA damage</keyword>
<comment type="catalytic activity">
    <reaction evidence="1">
        <text>Hydrolysis of DNA containing ring-opened 7-methylguanine residues, releasing 2,6-diamino-4-hydroxy-5-(N-methyl)formamidopyrimidine.</text>
        <dbReference type="EC" id="3.2.2.23"/>
    </reaction>
</comment>
<keyword evidence="14 19" id="KW-0326">Glycosidase</keyword>
<dbReference type="Proteomes" id="UP000005316">
    <property type="component" value="Unassembled WGS sequence"/>
</dbReference>
<evidence type="ECO:0000256" key="2">
    <source>
        <dbReference type="ARBA" id="ARBA00001947"/>
    </source>
</evidence>
<dbReference type="FunFam" id="1.10.8.50:FF:000003">
    <property type="entry name" value="Formamidopyrimidine-DNA glycosylase"/>
    <property type="match status" value="1"/>
</dbReference>
<dbReference type="GO" id="GO:0140078">
    <property type="term" value="F:class I DNA-(apurinic or apyrimidinic site) endonuclease activity"/>
    <property type="evidence" value="ECO:0007669"/>
    <property type="project" value="UniProtKB-EC"/>
</dbReference>
<keyword evidence="10" id="KW-0238">DNA-binding</keyword>
<evidence type="ECO:0000256" key="8">
    <source>
        <dbReference type="ARBA" id="ARBA00022801"/>
    </source>
</evidence>
<dbReference type="Gene3D" id="1.10.8.50">
    <property type="match status" value="1"/>
</dbReference>
<protein>
    <submittedName>
        <fullName evidence="19">DNA-formamidopyrimidine glycosylase</fullName>
        <ecNumber evidence="19">3.2.2.23</ecNumber>
    </submittedName>
</protein>
<dbReference type="SMART" id="SM01232">
    <property type="entry name" value="H2TH"/>
    <property type="match status" value="1"/>
</dbReference>
<name>F9DW03_9BACL</name>
<evidence type="ECO:0000256" key="13">
    <source>
        <dbReference type="ARBA" id="ARBA00023268"/>
    </source>
</evidence>
<dbReference type="NCBIfam" id="TIGR00577">
    <property type="entry name" value="fpg"/>
    <property type="match status" value="1"/>
</dbReference>
<dbReference type="InterPro" id="IPR035937">
    <property type="entry name" value="FPG_N"/>
</dbReference>